<gene>
    <name evidence="1" type="ORF">JRQ81_016797</name>
</gene>
<accession>A0A9Q1B194</accession>
<reference evidence="1" key="1">
    <citation type="journal article" date="2023" name="DNA Res.">
        <title>Chromosome-level genome assembly of Phrynocephalus forsythii using third-generation DNA sequencing and Hi-C analysis.</title>
        <authorList>
            <person name="Qi Y."/>
            <person name="Zhao W."/>
            <person name="Zhao Y."/>
            <person name="Niu C."/>
            <person name="Cao S."/>
            <person name="Zhang Y."/>
        </authorList>
    </citation>
    <scope>NUCLEOTIDE SEQUENCE</scope>
    <source>
        <tissue evidence="1">Muscle</tissue>
    </source>
</reference>
<dbReference type="AlphaFoldDB" id="A0A9Q1B194"/>
<sequence length="86" mass="9931">LCLEVGLVSIRAQVKVLMIDYWLKVIFFTEGLDPLVLIDSSQSEWKQLVVKEIRQTGFFNSILKAMGYNDAKVVVKLRIWDIESKN</sequence>
<feature type="non-terminal residue" evidence="1">
    <location>
        <position position="1"/>
    </location>
</feature>
<keyword evidence="2" id="KW-1185">Reference proteome</keyword>
<proteinExistence type="predicted"/>
<dbReference type="Proteomes" id="UP001142489">
    <property type="component" value="Unassembled WGS sequence"/>
</dbReference>
<feature type="non-terminal residue" evidence="1">
    <location>
        <position position="86"/>
    </location>
</feature>
<dbReference type="EMBL" id="JAPFRF010000007">
    <property type="protein sequence ID" value="KAJ7327038.1"/>
    <property type="molecule type" value="Genomic_DNA"/>
</dbReference>
<evidence type="ECO:0000313" key="2">
    <source>
        <dbReference type="Proteomes" id="UP001142489"/>
    </source>
</evidence>
<comment type="caution">
    <text evidence="1">The sequence shown here is derived from an EMBL/GenBank/DDBJ whole genome shotgun (WGS) entry which is preliminary data.</text>
</comment>
<evidence type="ECO:0000313" key="1">
    <source>
        <dbReference type="EMBL" id="KAJ7327038.1"/>
    </source>
</evidence>
<name>A0A9Q1B194_9SAUR</name>
<organism evidence="1 2">
    <name type="scientific">Phrynocephalus forsythii</name>
    <dbReference type="NCBI Taxonomy" id="171643"/>
    <lineage>
        <taxon>Eukaryota</taxon>
        <taxon>Metazoa</taxon>
        <taxon>Chordata</taxon>
        <taxon>Craniata</taxon>
        <taxon>Vertebrata</taxon>
        <taxon>Euteleostomi</taxon>
        <taxon>Lepidosauria</taxon>
        <taxon>Squamata</taxon>
        <taxon>Bifurcata</taxon>
        <taxon>Unidentata</taxon>
        <taxon>Episquamata</taxon>
        <taxon>Toxicofera</taxon>
        <taxon>Iguania</taxon>
        <taxon>Acrodonta</taxon>
        <taxon>Agamidae</taxon>
        <taxon>Agaminae</taxon>
        <taxon>Phrynocephalus</taxon>
    </lineage>
</organism>
<protein>
    <submittedName>
        <fullName evidence="1">Uncharacterized protein</fullName>
    </submittedName>
</protein>